<dbReference type="SUPFAM" id="SSF51735">
    <property type="entry name" value="NAD(P)-binding Rossmann-fold domains"/>
    <property type="match status" value="1"/>
</dbReference>
<reference evidence="4" key="1">
    <citation type="submission" date="2018-05" db="EMBL/GenBank/DDBJ databases">
        <authorList>
            <person name="Lanie J.A."/>
            <person name="Ng W.-L."/>
            <person name="Kazmierczak K.M."/>
            <person name="Andrzejewski T.M."/>
            <person name="Davidsen T.M."/>
            <person name="Wayne K.J."/>
            <person name="Tettelin H."/>
            <person name="Glass J.I."/>
            <person name="Rusch D."/>
            <person name="Podicherti R."/>
            <person name="Tsui H.-C.T."/>
            <person name="Winkler M.E."/>
        </authorList>
    </citation>
    <scope>NUCLEOTIDE SEQUENCE</scope>
</reference>
<evidence type="ECO:0008006" key="5">
    <source>
        <dbReference type="Google" id="ProtNLM"/>
    </source>
</evidence>
<dbReference type="InterPro" id="IPR000683">
    <property type="entry name" value="Gfo/Idh/MocA-like_OxRdtase_N"/>
</dbReference>
<dbReference type="GO" id="GO:0000166">
    <property type="term" value="F:nucleotide binding"/>
    <property type="evidence" value="ECO:0007669"/>
    <property type="project" value="InterPro"/>
</dbReference>
<name>A0A382TH57_9ZZZZ</name>
<proteinExistence type="predicted"/>
<dbReference type="Gene3D" id="3.40.50.720">
    <property type="entry name" value="NAD(P)-binding Rossmann-like Domain"/>
    <property type="match status" value="1"/>
</dbReference>
<dbReference type="InterPro" id="IPR055170">
    <property type="entry name" value="GFO_IDH_MocA-like_dom"/>
</dbReference>
<evidence type="ECO:0000256" key="1">
    <source>
        <dbReference type="ARBA" id="ARBA00023002"/>
    </source>
</evidence>
<dbReference type="Pfam" id="PF01408">
    <property type="entry name" value="GFO_IDH_MocA"/>
    <property type="match status" value="1"/>
</dbReference>
<dbReference type="PANTHER" id="PTHR43818">
    <property type="entry name" value="BCDNA.GH03377"/>
    <property type="match status" value="1"/>
</dbReference>
<dbReference type="GO" id="GO:0016491">
    <property type="term" value="F:oxidoreductase activity"/>
    <property type="evidence" value="ECO:0007669"/>
    <property type="project" value="UniProtKB-KW"/>
</dbReference>
<evidence type="ECO:0000259" key="2">
    <source>
        <dbReference type="Pfam" id="PF01408"/>
    </source>
</evidence>
<keyword evidence="1" id="KW-0560">Oxidoreductase</keyword>
<evidence type="ECO:0000259" key="3">
    <source>
        <dbReference type="Pfam" id="PF22725"/>
    </source>
</evidence>
<protein>
    <recommendedName>
        <fullName evidence="5">Gfo/Idh/MocA-like oxidoreductase N-terminal domain-containing protein</fullName>
    </recommendedName>
</protein>
<dbReference type="Pfam" id="PF22725">
    <property type="entry name" value="GFO_IDH_MocA_C3"/>
    <property type="match status" value="1"/>
</dbReference>
<dbReference type="InterPro" id="IPR036291">
    <property type="entry name" value="NAD(P)-bd_dom_sf"/>
</dbReference>
<accession>A0A382TH57</accession>
<dbReference type="InterPro" id="IPR050463">
    <property type="entry name" value="Gfo/Idh/MocA_oxidrdct_glycsds"/>
</dbReference>
<sequence length="196" mass="21465">VTSLRIGLIGVGGVCNAVHYPGLSRIAGVEIAALCDPDTALLEHRRHEWGVQTMTPDVDEFLGHSLDAVVIATPNNLHRGLIQRALSAGCHVLCEKPLGMDLAETISIYQTAASSGKRHMTAFTYRFVPAMAYLKHLVDTGVLGTIRHARVQRLQDWGESAIGWRQYRAQAGLEELGDMGIHRIDYAENLMGPIRS</sequence>
<feature type="non-terminal residue" evidence="4">
    <location>
        <position position="1"/>
    </location>
</feature>
<feature type="non-terminal residue" evidence="4">
    <location>
        <position position="196"/>
    </location>
</feature>
<dbReference type="EMBL" id="UINC01136380">
    <property type="protein sequence ID" value="SVD21112.1"/>
    <property type="molecule type" value="Genomic_DNA"/>
</dbReference>
<feature type="domain" description="Gfo/Idh/MocA-like oxidoreductase N-terminal" evidence="2">
    <location>
        <begin position="4"/>
        <end position="122"/>
    </location>
</feature>
<dbReference type="AlphaFoldDB" id="A0A382TH57"/>
<gene>
    <name evidence="4" type="ORF">METZ01_LOCUS373966</name>
</gene>
<organism evidence="4">
    <name type="scientific">marine metagenome</name>
    <dbReference type="NCBI Taxonomy" id="408172"/>
    <lineage>
        <taxon>unclassified sequences</taxon>
        <taxon>metagenomes</taxon>
        <taxon>ecological metagenomes</taxon>
    </lineage>
</organism>
<evidence type="ECO:0000313" key="4">
    <source>
        <dbReference type="EMBL" id="SVD21112.1"/>
    </source>
</evidence>
<dbReference type="PANTHER" id="PTHR43818:SF11">
    <property type="entry name" value="BCDNA.GH03377"/>
    <property type="match status" value="1"/>
</dbReference>
<dbReference type="Gene3D" id="3.30.360.10">
    <property type="entry name" value="Dihydrodipicolinate Reductase, domain 2"/>
    <property type="match status" value="1"/>
</dbReference>
<feature type="domain" description="GFO/IDH/MocA-like oxidoreductase" evidence="3">
    <location>
        <begin position="132"/>
        <end position="195"/>
    </location>
</feature>